<dbReference type="InterPro" id="IPR004307">
    <property type="entry name" value="TspO_MBR"/>
</dbReference>
<evidence type="ECO:0000256" key="5">
    <source>
        <dbReference type="ARBA" id="ARBA00023136"/>
    </source>
</evidence>
<name>A0A4Q9WD11_STALU</name>
<reference evidence="7 8" key="1">
    <citation type="journal article" date="2019" name="Sci. Transl. Med.">
        <title>Quorum sensing between bacterial species on the skin protects against epidermal injury in atopic dermatitis.</title>
        <authorList>
            <person name="Williams M.R."/>
        </authorList>
    </citation>
    <scope>NUCLEOTIDE SEQUENCE [LARGE SCALE GENOMIC DNA]</scope>
    <source>
        <strain evidence="7 8">E7</strain>
    </source>
</reference>
<sequence length="166" mass="18797">MNGIKVSKKLCRIALPLIGGQIIGKITVKNARRDYSKNVKPPLSPPGYVFPIVWPTLYLSMGIAHDIISQQKQHQAAQATYYLQLGLNYLWSLLYFKYKLRGAALIDSYILFSAVVATAVQFYQKHRIAGYLLIPYICWSAFASYLATGNWLLNKDNPDYTAEHHA</sequence>
<protein>
    <submittedName>
        <fullName evidence="7">Tryptophan-rich sensory protein</fullName>
    </submittedName>
</protein>
<organism evidence="7 8">
    <name type="scientific">Staphylococcus lugdunensis</name>
    <dbReference type="NCBI Taxonomy" id="28035"/>
    <lineage>
        <taxon>Bacteria</taxon>
        <taxon>Bacillati</taxon>
        <taxon>Bacillota</taxon>
        <taxon>Bacilli</taxon>
        <taxon>Bacillales</taxon>
        <taxon>Staphylococcaceae</taxon>
        <taxon>Staphylococcus</taxon>
    </lineage>
</organism>
<comment type="caution">
    <text evidence="7">The sequence shown here is derived from an EMBL/GenBank/DDBJ whole genome shotgun (WGS) entry which is preliminary data.</text>
</comment>
<evidence type="ECO:0000313" key="7">
    <source>
        <dbReference type="EMBL" id="TBW72582.1"/>
    </source>
</evidence>
<dbReference type="GeneID" id="58090909"/>
<dbReference type="AlphaFoldDB" id="A0A4Q9WD11"/>
<dbReference type="PANTHER" id="PTHR10057:SF0">
    <property type="entry name" value="TRANSLOCATOR PROTEIN"/>
    <property type="match status" value="1"/>
</dbReference>
<dbReference type="CDD" id="cd15904">
    <property type="entry name" value="TSPO_MBR"/>
    <property type="match status" value="1"/>
</dbReference>
<evidence type="ECO:0000256" key="2">
    <source>
        <dbReference type="ARBA" id="ARBA00007524"/>
    </source>
</evidence>
<keyword evidence="3 6" id="KW-0812">Transmembrane</keyword>
<accession>A0A4Q9WD11</accession>
<keyword evidence="5 6" id="KW-0472">Membrane</keyword>
<dbReference type="Gene3D" id="1.20.1260.100">
    <property type="entry name" value="TspO/MBR protein"/>
    <property type="match status" value="1"/>
</dbReference>
<dbReference type="Pfam" id="PF03073">
    <property type="entry name" value="TspO_MBR"/>
    <property type="match status" value="1"/>
</dbReference>
<dbReference type="RefSeq" id="WP_002492469.1">
    <property type="nucleotide sequence ID" value="NZ_AP021848.1"/>
</dbReference>
<keyword evidence="4 6" id="KW-1133">Transmembrane helix</keyword>
<dbReference type="PIRSF" id="PIRSF005859">
    <property type="entry name" value="PBR"/>
    <property type="match status" value="1"/>
</dbReference>
<dbReference type="FunFam" id="1.20.1260.100:FF:000001">
    <property type="entry name" value="translocator protein 2"/>
    <property type="match status" value="1"/>
</dbReference>
<feature type="transmembrane region" description="Helical" evidence="6">
    <location>
        <begin position="104"/>
        <end position="123"/>
    </location>
</feature>
<evidence type="ECO:0000256" key="1">
    <source>
        <dbReference type="ARBA" id="ARBA00004141"/>
    </source>
</evidence>
<dbReference type="GO" id="GO:0016020">
    <property type="term" value="C:membrane"/>
    <property type="evidence" value="ECO:0007669"/>
    <property type="project" value="UniProtKB-SubCell"/>
</dbReference>
<dbReference type="GO" id="GO:0033013">
    <property type="term" value="P:tetrapyrrole metabolic process"/>
    <property type="evidence" value="ECO:0007669"/>
    <property type="project" value="UniProtKB-ARBA"/>
</dbReference>
<evidence type="ECO:0000256" key="4">
    <source>
        <dbReference type="ARBA" id="ARBA00022989"/>
    </source>
</evidence>
<dbReference type="EMBL" id="SCHB01000003">
    <property type="protein sequence ID" value="TBW72582.1"/>
    <property type="molecule type" value="Genomic_DNA"/>
</dbReference>
<proteinExistence type="inferred from homology"/>
<evidence type="ECO:0000256" key="3">
    <source>
        <dbReference type="ARBA" id="ARBA00022692"/>
    </source>
</evidence>
<evidence type="ECO:0000313" key="8">
    <source>
        <dbReference type="Proteomes" id="UP000293637"/>
    </source>
</evidence>
<comment type="subcellular location">
    <subcellularLocation>
        <location evidence="1">Membrane</location>
        <topology evidence="1">Multi-pass membrane protein</topology>
    </subcellularLocation>
</comment>
<feature type="transmembrane region" description="Helical" evidence="6">
    <location>
        <begin position="130"/>
        <end position="153"/>
    </location>
</feature>
<gene>
    <name evidence="7" type="ORF">EQ812_06300</name>
</gene>
<dbReference type="Proteomes" id="UP000293637">
    <property type="component" value="Unassembled WGS sequence"/>
</dbReference>
<comment type="similarity">
    <text evidence="2">Belongs to the TspO/BZRP family.</text>
</comment>
<dbReference type="InterPro" id="IPR038330">
    <property type="entry name" value="TspO/MBR-related_sf"/>
</dbReference>
<evidence type="ECO:0000256" key="6">
    <source>
        <dbReference type="SAM" id="Phobius"/>
    </source>
</evidence>
<dbReference type="PANTHER" id="PTHR10057">
    <property type="entry name" value="PERIPHERAL-TYPE BENZODIAZEPINE RECEPTOR"/>
    <property type="match status" value="1"/>
</dbReference>